<proteinExistence type="inferred from homology"/>
<dbReference type="GO" id="GO:0003723">
    <property type="term" value="F:RNA binding"/>
    <property type="evidence" value="ECO:0007669"/>
    <property type="project" value="UniProtKB-UniRule"/>
</dbReference>
<protein>
    <recommendedName>
        <fullName evidence="11">SAM-dependent MTase RsmB/NOP-type domain-containing protein</fullName>
    </recommendedName>
</protein>
<name>A0A653BGS4_CALMS</name>
<gene>
    <name evidence="12" type="ORF">CALMAC_LOCUS732</name>
</gene>
<feature type="region of interest" description="Disordered" evidence="10">
    <location>
        <begin position="622"/>
        <end position="786"/>
    </location>
</feature>
<feature type="active site" description="Nucleophile" evidence="9">
    <location>
        <position position="526"/>
    </location>
</feature>
<dbReference type="Pfam" id="PF22458">
    <property type="entry name" value="RsmF-B_ferredox"/>
    <property type="match status" value="1"/>
</dbReference>
<dbReference type="PROSITE" id="PS51686">
    <property type="entry name" value="SAM_MT_RSMB_NOP"/>
    <property type="match status" value="1"/>
</dbReference>
<feature type="compositionally biased region" description="Acidic residues" evidence="10">
    <location>
        <begin position="90"/>
        <end position="101"/>
    </location>
</feature>
<dbReference type="PRINTS" id="PR02012">
    <property type="entry name" value="RCMTNOP2"/>
</dbReference>
<feature type="domain" description="SAM-dependent MTase RsmB/NOP-type" evidence="11">
    <location>
        <begin position="309"/>
        <end position="596"/>
    </location>
</feature>
<dbReference type="CDD" id="cd02440">
    <property type="entry name" value="AdoMet_MTases"/>
    <property type="match status" value="1"/>
</dbReference>
<evidence type="ECO:0000259" key="11">
    <source>
        <dbReference type="PROSITE" id="PS51686"/>
    </source>
</evidence>
<organism evidence="12 13">
    <name type="scientific">Callosobruchus maculatus</name>
    <name type="common">Southern cowpea weevil</name>
    <name type="synonym">Pulse bruchid</name>
    <dbReference type="NCBI Taxonomy" id="64391"/>
    <lineage>
        <taxon>Eukaryota</taxon>
        <taxon>Metazoa</taxon>
        <taxon>Ecdysozoa</taxon>
        <taxon>Arthropoda</taxon>
        <taxon>Hexapoda</taxon>
        <taxon>Insecta</taxon>
        <taxon>Pterygota</taxon>
        <taxon>Neoptera</taxon>
        <taxon>Endopterygota</taxon>
        <taxon>Coleoptera</taxon>
        <taxon>Polyphaga</taxon>
        <taxon>Cucujiformia</taxon>
        <taxon>Chrysomeloidea</taxon>
        <taxon>Chrysomelidae</taxon>
        <taxon>Bruchinae</taxon>
        <taxon>Bruchini</taxon>
        <taxon>Callosobruchus</taxon>
    </lineage>
</organism>
<evidence type="ECO:0000256" key="5">
    <source>
        <dbReference type="ARBA" id="ARBA00022679"/>
    </source>
</evidence>
<feature type="region of interest" description="Disordered" evidence="10">
    <location>
        <begin position="1"/>
        <end position="201"/>
    </location>
</feature>
<evidence type="ECO:0000256" key="2">
    <source>
        <dbReference type="ARBA" id="ARBA00007494"/>
    </source>
</evidence>
<feature type="compositionally biased region" description="Acidic residues" evidence="10">
    <location>
        <begin position="180"/>
        <end position="194"/>
    </location>
</feature>
<dbReference type="Gene3D" id="3.40.50.150">
    <property type="entry name" value="Vaccinia Virus protein VP39"/>
    <property type="match status" value="1"/>
</dbReference>
<feature type="compositionally biased region" description="Basic and acidic residues" evidence="10">
    <location>
        <begin position="55"/>
        <end position="67"/>
    </location>
</feature>
<dbReference type="OrthoDB" id="427002at2759"/>
<dbReference type="InterPro" id="IPR049560">
    <property type="entry name" value="MeTrfase_RsmB-F_NOP2_cat"/>
</dbReference>
<dbReference type="InterPro" id="IPR029063">
    <property type="entry name" value="SAM-dependent_MTases_sf"/>
</dbReference>
<evidence type="ECO:0000256" key="6">
    <source>
        <dbReference type="ARBA" id="ARBA00022691"/>
    </source>
</evidence>
<dbReference type="EMBL" id="CAACVG010000838">
    <property type="protein sequence ID" value="VEN34589.1"/>
    <property type="molecule type" value="Genomic_DNA"/>
</dbReference>
<accession>A0A653BGS4</accession>
<dbReference type="InterPro" id="IPR001678">
    <property type="entry name" value="MeTrfase_RsmB-F_NOP2_dom"/>
</dbReference>
<feature type="binding site" evidence="9">
    <location>
        <position position="452"/>
    </location>
    <ligand>
        <name>S-adenosyl-L-methionine</name>
        <dbReference type="ChEBI" id="CHEBI:59789"/>
    </ligand>
</feature>
<feature type="compositionally biased region" description="Basic and acidic residues" evidence="10">
    <location>
        <begin position="24"/>
        <end position="40"/>
    </location>
</feature>
<evidence type="ECO:0000256" key="4">
    <source>
        <dbReference type="ARBA" id="ARBA00022603"/>
    </source>
</evidence>
<dbReference type="Proteomes" id="UP000410492">
    <property type="component" value="Unassembled WGS sequence"/>
</dbReference>
<feature type="compositionally biased region" description="Basic and acidic residues" evidence="10">
    <location>
        <begin position="715"/>
        <end position="734"/>
    </location>
</feature>
<keyword evidence="6 9" id="KW-0949">S-adenosyl-L-methionine</keyword>
<keyword evidence="3" id="KW-0690">Ribosome biogenesis</keyword>
<dbReference type="GO" id="GO:0009383">
    <property type="term" value="F:rRNA (cytosine-C5-)-methyltransferase activity"/>
    <property type="evidence" value="ECO:0007669"/>
    <property type="project" value="TreeGrafter"/>
</dbReference>
<dbReference type="InterPro" id="IPR023273">
    <property type="entry name" value="RCMT_NOP2"/>
</dbReference>
<evidence type="ECO:0000256" key="1">
    <source>
        <dbReference type="ARBA" id="ARBA00004604"/>
    </source>
</evidence>
<dbReference type="NCBIfam" id="TIGR00446">
    <property type="entry name" value="nop2p"/>
    <property type="match status" value="1"/>
</dbReference>
<dbReference type="Gene3D" id="3.30.70.1170">
    <property type="entry name" value="Sun protein, domain 3"/>
    <property type="match status" value="1"/>
</dbReference>
<comment type="subcellular location">
    <subcellularLocation>
        <location evidence="1">Nucleus</location>
        <location evidence="1">Nucleolus</location>
    </subcellularLocation>
</comment>
<feature type="binding site" evidence="9">
    <location>
        <position position="469"/>
    </location>
    <ligand>
        <name>S-adenosyl-L-methionine</name>
        <dbReference type="ChEBI" id="CHEBI:59789"/>
    </ligand>
</feature>
<evidence type="ECO:0000256" key="7">
    <source>
        <dbReference type="ARBA" id="ARBA00022884"/>
    </source>
</evidence>
<keyword evidence="8" id="KW-0539">Nucleus</keyword>
<feature type="compositionally biased region" description="Acidic residues" evidence="10">
    <location>
        <begin position="134"/>
        <end position="172"/>
    </location>
</feature>
<feature type="compositionally biased region" description="Basic residues" evidence="10">
    <location>
        <begin position="767"/>
        <end position="786"/>
    </location>
</feature>
<feature type="compositionally biased region" description="Basic residues" evidence="10">
    <location>
        <begin position="43"/>
        <end position="54"/>
    </location>
</feature>
<evidence type="ECO:0000313" key="12">
    <source>
        <dbReference type="EMBL" id="VEN34589.1"/>
    </source>
</evidence>
<dbReference type="InterPro" id="IPR023267">
    <property type="entry name" value="RCMT"/>
</dbReference>
<keyword evidence="4 9" id="KW-0489">Methyltransferase</keyword>
<keyword evidence="13" id="KW-1185">Reference proteome</keyword>
<dbReference type="PANTHER" id="PTHR22807:SF30">
    <property type="entry name" value="28S RRNA (CYTOSINE(4447)-C(5))-METHYLTRANSFERASE-RELATED"/>
    <property type="match status" value="1"/>
</dbReference>
<dbReference type="PROSITE" id="PS01153">
    <property type="entry name" value="NOL1_NOP2_SUN"/>
    <property type="match status" value="1"/>
</dbReference>
<dbReference type="AlphaFoldDB" id="A0A653BGS4"/>
<dbReference type="GO" id="GO:0070475">
    <property type="term" value="P:rRNA base methylation"/>
    <property type="evidence" value="ECO:0007669"/>
    <property type="project" value="TreeGrafter"/>
</dbReference>
<feature type="compositionally biased region" description="Polar residues" evidence="10">
    <location>
        <begin position="69"/>
        <end position="78"/>
    </location>
</feature>
<evidence type="ECO:0000256" key="8">
    <source>
        <dbReference type="ARBA" id="ARBA00023242"/>
    </source>
</evidence>
<feature type="compositionally biased region" description="Polar residues" evidence="10">
    <location>
        <begin position="691"/>
        <end position="705"/>
    </location>
</feature>
<feature type="binding site" evidence="9">
    <location>
        <position position="425"/>
    </location>
    <ligand>
        <name>S-adenosyl-L-methionine</name>
        <dbReference type="ChEBI" id="CHEBI:59789"/>
    </ligand>
</feature>
<dbReference type="PRINTS" id="PR02008">
    <property type="entry name" value="RCMTFAMILY"/>
</dbReference>
<dbReference type="GO" id="GO:0005730">
    <property type="term" value="C:nucleolus"/>
    <property type="evidence" value="ECO:0007669"/>
    <property type="project" value="UniProtKB-SubCell"/>
</dbReference>
<dbReference type="Pfam" id="PF01189">
    <property type="entry name" value="Methyltr_RsmB-F"/>
    <property type="match status" value="1"/>
</dbReference>
<evidence type="ECO:0000256" key="9">
    <source>
        <dbReference type="PROSITE-ProRule" id="PRU01023"/>
    </source>
</evidence>
<feature type="compositionally biased region" description="Basic and acidic residues" evidence="10">
    <location>
        <begin position="675"/>
        <end position="685"/>
    </location>
</feature>
<dbReference type="InterPro" id="IPR054728">
    <property type="entry name" value="RsmB-like_ferredoxin"/>
</dbReference>
<evidence type="ECO:0000256" key="3">
    <source>
        <dbReference type="ARBA" id="ARBA00022517"/>
    </source>
</evidence>
<evidence type="ECO:0000313" key="13">
    <source>
        <dbReference type="Proteomes" id="UP000410492"/>
    </source>
</evidence>
<comment type="similarity">
    <text evidence="2 9">Belongs to the class I-like SAM-binding methyltransferase superfamily. RsmB/NOP family.</text>
</comment>
<dbReference type="InterPro" id="IPR018314">
    <property type="entry name" value="RsmB/NOL1/NOP2-like_CS"/>
</dbReference>
<dbReference type="GO" id="GO:0000470">
    <property type="term" value="P:maturation of LSU-rRNA"/>
    <property type="evidence" value="ECO:0007669"/>
    <property type="project" value="TreeGrafter"/>
</dbReference>
<sequence>MGRKAKFNEGVLVKKGPGRKSKKQKDPSLPRALKDDETSPNKKLSRRQKLRARKRDQQLKKRQEKQKLNTAKASVQKNARTHIPKKQFSEESESDEDEELDNNVIRPSTKGFSDDNKLWLTPKINSKVQHESSGEDISENEDSEDEMEQSVNEESEAEDSMEIEQDNLSDTDSDQRDEFSPENDEEEGDNDDNNELLPIEKQSIRLRKKEALEKKLANEEMQLNIADQEKFVFPSKKEDLEVQSLQEVQQRIREIMAVLSDFSKLRDGSHSRQDYLKILKHDLCTYYSYNDFLMEKILEVFPLSEALEFLEASEVQRPLTIRTNSLKTRRRDLAQALINRGVNLDPIGKWSKVGLVVYSSQVPMGATPEYLAGHYIIQGASSLLPVMALAPQENERVLDLAAAPGGKASHIAAIMKNTGVLFANDVNSDRVKAVVGNFHRLGVVNSVITCMDGRKYPDFIKGFDRVLLDAPCTGTGVVAKDQSVKTSKDEVDIQRCYNLQRELLLAAIDCVNANSSTGGYIVYSTCSVLPEENEWVVDYALKKRNVKLVSTGLDFGTEGFVNYRHHRFHPTMKSTRRFYPHTHNMDGFFVAKLKKFSNLIPSSDKSKDGEEIEDEANDILIGSDSEDNNAEEANKQNKNSTSSNKKRKRGDGEGNKIVNGISAINGGSKVKKHKGLSDKPKNEKVKKGKSQSEGNKTVNSISDINGGNKVKKHKGLSDKPKNEKVKKGRGESEGNKIVNSISDINGGHKVKKHKGPAKNTKNEKVKMKNNLKQKKMSKKRNITQKK</sequence>
<evidence type="ECO:0000256" key="10">
    <source>
        <dbReference type="SAM" id="MobiDB-lite"/>
    </source>
</evidence>
<dbReference type="FunFam" id="3.30.70.1170:FF:000001">
    <property type="entry name" value="Ribosomal RNA methyltransferase Nop2"/>
    <property type="match status" value="1"/>
</dbReference>
<dbReference type="PANTHER" id="PTHR22807">
    <property type="entry name" value="NOP2 YEAST -RELATED NOL1/NOP2/FMU SUN DOMAIN-CONTAINING"/>
    <property type="match status" value="1"/>
</dbReference>
<feature type="binding site" evidence="9">
    <location>
        <begin position="401"/>
        <end position="407"/>
    </location>
    <ligand>
        <name>S-adenosyl-L-methionine</name>
        <dbReference type="ChEBI" id="CHEBI:59789"/>
    </ligand>
</feature>
<dbReference type="SUPFAM" id="SSF53335">
    <property type="entry name" value="S-adenosyl-L-methionine-dependent methyltransferases"/>
    <property type="match status" value="1"/>
</dbReference>
<reference evidence="12 13" key="1">
    <citation type="submission" date="2019-01" db="EMBL/GenBank/DDBJ databases">
        <authorList>
            <person name="Sayadi A."/>
        </authorList>
    </citation>
    <scope>NUCLEOTIDE SEQUENCE [LARGE SCALE GENOMIC DNA]</scope>
</reference>
<keyword evidence="5 9" id="KW-0808">Transferase</keyword>
<dbReference type="InterPro" id="IPR011023">
    <property type="entry name" value="Nop2p"/>
</dbReference>
<keyword evidence="7 9" id="KW-0694">RNA-binding</keyword>